<dbReference type="SUPFAM" id="SSF50978">
    <property type="entry name" value="WD40 repeat-like"/>
    <property type="match status" value="1"/>
</dbReference>
<evidence type="ECO:0000259" key="5">
    <source>
        <dbReference type="PROSITE" id="PS50897"/>
    </source>
</evidence>
<dbReference type="InterPro" id="IPR001680">
    <property type="entry name" value="WD40_rpt"/>
</dbReference>
<dbReference type="PROSITE" id="PS50897">
    <property type="entry name" value="CTLH"/>
    <property type="match status" value="1"/>
</dbReference>
<accession>A0A9P6TVH9</accession>
<dbReference type="AlphaFoldDB" id="A0A9P6TVH9"/>
<dbReference type="EMBL" id="JAAAJB010001427">
    <property type="protein sequence ID" value="KAG0247984.1"/>
    <property type="molecule type" value="Genomic_DNA"/>
</dbReference>
<evidence type="ECO:0000256" key="2">
    <source>
        <dbReference type="ARBA" id="ARBA00022737"/>
    </source>
</evidence>
<feature type="non-terminal residue" evidence="6">
    <location>
        <position position="1"/>
    </location>
</feature>
<gene>
    <name evidence="6" type="ORF">DFQ27_001316</name>
</gene>
<feature type="region of interest" description="Disordered" evidence="4">
    <location>
        <begin position="1"/>
        <end position="141"/>
    </location>
</feature>
<organism evidence="6 7">
    <name type="scientific">Actinomortierella ambigua</name>
    <dbReference type="NCBI Taxonomy" id="1343610"/>
    <lineage>
        <taxon>Eukaryota</taxon>
        <taxon>Fungi</taxon>
        <taxon>Fungi incertae sedis</taxon>
        <taxon>Mucoromycota</taxon>
        <taxon>Mortierellomycotina</taxon>
        <taxon>Mortierellomycetes</taxon>
        <taxon>Mortierellales</taxon>
        <taxon>Mortierellaceae</taxon>
        <taxon>Actinomortierella</taxon>
    </lineage>
</organism>
<dbReference type="SMART" id="SM00320">
    <property type="entry name" value="WD40"/>
    <property type="match status" value="1"/>
</dbReference>
<feature type="non-terminal residue" evidence="6">
    <location>
        <position position="392"/>
    </location>
</feature>
<feature type="compositionally biased region" description="Low complexity" evidence="4">
    <location>
        <begin position="122"/>
        <end position="135"/>
    </location>
</feature>
<dbReference type="PANTHER" id="PTHR22838:SF0">
    <property type="entry name" value="WD REPEAT-CONTAINING PROTEIN 26"/>
    <property type="match status" value="1"/>
</dbReference>
<dbReference type="InterPro" id="IPR015943">
    <property type="entry name" value="WD40/YVTN_repeat-like_dom_sf"/>
</dbReference>
<feature type="compositionally biased region" description="Low complexity" evidence="4">
    <location>
        <begin position="29"/>
        <end position="48"/>
    </location>
</feature>
<dbReference type="SMART" id="SM00668">
    <property type="entry name" value="CTLH"/>
    <property type="match status" value="1"/>
</dbReference>
<feature type="compositionally biased region" description="Basic residues" evidence="4">
    <location>
        <begin position="106"/>
        <end position="121"/>
    </location>
</feature>
<dbReference type="GO" id="GO:0043161">
    <property type="term" value="P:proteasome-mediated ubiquitin-dependent protein catabolic process"/>
    <property type="evidence" value="ECO:0007669"/>
    <property type="project" value="TreeGrafter"/>
</dbReference>
<name>A0A9P6TVH9_9FUNG</name>
<evidence type="ECO:0000313" key="7">
    <source>
        <dbReference type="Proteomes" id="UP000807716"/>
    </source>
</evidence>
<dbReference type="InterPro" id="IPR051350">
    <property type="entry name" value="WD_repeat-ST_regulator"/>
</dbReference>
<dbReference type="Pfam" id="PF00400">
    <property type="entry name" value="WD40"/>
    <property type="match status" value="1"/>
</dbReference>
<feature type="compositionally biased region" description="Low complexity" evidence="4">
    <location>
        <begin position="91"/>
        <end position="105"/>
    </location>
</feature>
<dbReference type="Proteomes" id="UP000807716">
    <property type="component" value="Unassembled WGS sequence"/>
</dbReference>
<feature type="compositionally biased region" description="Basic and acidic residues" evidence="4">
    <location>
        <begin position="77"/>
        <end position="87"/>
    </location>
</feature>
<dbReference type="OrthoDB" id="972532at2759"/>
<feature type="repeat" description="WD" evidence="3">
    <location>
        <begin position="358"/>
        <end position="392"/>
    </location>
</feature>
<feature type="compositionally biased region" description="Polar residues" evidence="4">
    <location>
        <begin position="58"/>
        <end position="76"/>
    </location>
</feature>
<keyword evidence="7" id="KW-1185">Reference proteome</keyword>
<proteinExistence type="predicted"/>
<dbReference type="InterPro" id="IPR006595">
    <property type="entry name" value="CTLH_C"/>
</dbReference>
<keyword evidence="2" id="KW-0677">Repeat</keyword>
<comment type="caution">
    <text evidence="6">The sequence shown here is derived from an EMBL/GenBank/DDBJ whole genome shotgun (WGS) entry which is preliminary data.</text>
</comment>
<protein>
    <recommendedName>
        <fullName evidence="5">CTLH domain-containing protein</fullName>
    </recommendedName>
</protein>
<reference evidence="6" key="1">
    <citation type="journal article" date="2020" name="Fungal Divers.">
        <title>Resolving the Mortierellaceae phylogeny through synthesis of multi-gene phylogenetics and phylogenomics.</title>
        <authorList>
            <person name="Vandepol N."/>
            <person name="Liber J."/>
            <person name="Desiro A."/>
            <person name="Na H."/>
            <person name="Kennedy M."/>
            <person name="Barry K."/>
            <person name="Grigoriev I.V."/>
            <person name="Miller A.N."/>
            <person name="O'Donnell K."/>
            <person name="Stajich J.E."/>
            <person name="Bonito G."/>
        </authorList>
    </citation>
    <scope>NUCLEOTIDE SEQUENCE</scope>
    <source>
        <strain evidence="6">BC1065</strain>
    </source>
</reference>
<evidence type="ECO:0000313" key="6">
    <source>
        <dbReference type="EMBL" id="KAG0247984.1"/>
    </source>
</evidence>
<sequence length="392" mass="43650">SSPSSPSSPQQRPLTRRASQHPDFALEESSSARPDNPSSSSSSASSSSKRVRRTSNSDTSSPQPHTLTPSLTTMTPDETKDHPEGADHLPSNDNSNGNNGSSSRSLSKHQHHHHRHHHRRNGSSSKAGDSGGDSSMALDNATANSLTPGGFNRLEFVRLMVQALHSLGYSDSAVSLEDESGFRLESPAITRFRECVLLGQWGEVEELMRELDLEPSTAAPTIKFLIREQKFLELLEARQIKSALIVLRSELTPLQQNTERVHALTSFMMSSSPEDLRQRANWDGADGQSRRILLQELQKLISPSVMVPENRLEKLLDQAKELQTRDCVYHDTRNNTYSLYSDHICSKKGIPTVTRHILDNHTNEVWYISISHDGRYLASTSVDSKVIIWSLE</sequence>
<keyword evidence="1 3" id="KW-0853">WD repeat</keyword>
<dbReference type="Pfam" id="PF23627">
    <property type="entry name" value="LisH_WDR26"/>
    <property type="match status" value="1"/>
</dbReference>
<dbReference type="InterPro" id="IPR054080">
    <property type="entry name" value="TPR1-like_2nd"/>
</dbReference>
<dbReference type="Gene3D" id="2.130.10.10">
    <property type="entry name" value="YVTN repeat-like/Quinoprotein amine dehydrogenase"/>
    <property type="match status" value="1"/>
</dbReference>
<dbReference type="PROSITE" id="PS50896">
    <property type="entry name" value="LISH"/>
    <property type="match status" value="1"/>
</dbReference>
<feature type="domain" description="CTLH" evidence="5">
    <location>
        <begin position="185"/>
        <end position="242"/>
    </location>
</feature>
<evidence type="ECO:0000256" key="3">
    <source>
        <dbReference type="PROSITE-ProRule" id="PRU00221"/>
    </source>
</evidence>
<dbReference type="PANTHER" id="PTHR22838">
    <property type="entry name" value="WD REPEAT PROTEIN 26-RELATED"/>
    <property type="match status" value="1"/>
</dbReference>
<dbReference type="PROSITE" id="PS50294">
    <property type="entry name" value="WD_REPEATS_REGION"/>
    <property type="match status" value="1"/>
</dbReference>
<evidence type="ECO:0000256" key="1">
    <source>
        <dbReference type="ARBA" id="ARBA00022574"/>
    </source>
</evidence>
<evidence type="ECO:0000256" key="4">
    <source>
        <dbReference type="SAM" id="MobiDB-lite"/>
    </source>
</evidence>
<dbReference type="GO" id="GO:0034657">
    <property type="term" value="C:GID complex"/>
    <property type="evidence" value="ECO:0007669"/>
    <property type="project" value="TreeGrafter"/>
</dbReference>
<dbReference type="Pfam" id="PF21889">
    <property type="entry name" value="TPR1-like_2nd"/>
    <property type="match status" value="1"/>
</dbReference>
<dbReference type="InterPro" id="IPR036322">
    <property type="entry name" value="WD40_repeat_dom_sf"/>
</dbReference>
<dbReference type="InterPro" id="IPR006594">
    <property type="entry name" value="LisH"/>
</dbReference>
<dbReference type="PROSITE" id="PS50082">
    <property type="entry name" value="WD_REPEATS_2"/>
    <property type="match status" value="1"/>
</dbReference>